<comment type="caution">
    <text evidence="14">The sequence shown here is derived from an EMBL/GenBank/DDBJ whole genome shotgun (WGS) entry which is preliminary data.</text>
</comment>
<dbReference type="Pfam" id="PF01435">
    <property type="entry name" value="Peptidase_M48"/>
    <property type="match status" value="1"/>
</dbReference>
<keyword evidence="3" id="KW-1003">Cell membrane</keyword>
<evidence type="ECO:0000256" key="7">
    <source>
        <dbReference type="ARBA" id="ARBA00022801"/>
    </source>
</evidence>
<dbReference type="GO" id="GO:0046872">
    <property type="term" value="F:metal ion binding"/>
    <property type="evidence" value="ECO:0007669"/>
    <property type="project" value="UniProtKB-KW"/>
</dbReference>
<evidence type="ECO:0000256" key="11">
    <source>
        <dbReference type="ARBA" id="ARBA00023136"/>
    </source>
</evidence>
<comment type="cofactor">
    <cofactor evidence="1">
        <name>Zn(2+)</name>
        <dbReference type="ChEBI" id="CHEBI:29105"/>
    </cofactor>
</comment>
<accession>A0A3N0VKF1</accession>
<evidence type="ECO:0000256" key="2">
    <source>
        <dbReference type="ARBA" id="ARBA00004651"/>
    </source>
</evidence>
<dbReference type="GO" id="GO:0005886">
    <property type="term" value="C:plasma membrane"/>
    <property type="evidence" value="ECO:0007669"/>
    <property type="project" value="UniProtKB-SubCell"/>
</dbReference>
<feature type="transmembrane region" description="Helical" evidence="12">
    <location>
        <begin position="222"/>
        <end position="241"/>
    </location>
</feature>
<dbReference type="GO" id="GO:0006508">
    <property type="term" value="P:proteolysis"/>
    <property type="evidence" value="ECO:0007669"/>
    <property type="project" value="UniProtKB-KW"/>
</dbReference>
<dbReference type="Proteomes" id="UP000282106">
    <property type="component" value="Unassembled WGS sequence"/>
</dbReference>
<evidence type="ECO:0000313" key="14">
    <source>
        <dbReference type="EMBL" id="ROH93246.1"/>
    </source>
</evidence>
<keyword evidence="15" id="KW-1185">Reference proteome</keyword>
<keyword evidence="8" id="KW-0862">Zinc</keyword>
<evidence type="ECO:0000256" key="5">
    <source>
        <dbReference type="ARBA" id="ARBA00022692"/>
    </source>
</evidence>
<evidence type="ECO:0000256" key="4">
    <source>
        <dbReference type="ARBA" id="ARBA00022670"/>
    </source>
</evidence>
<dbReference type="Gene3D" id="3.30.2010.10">
    <property type="entry name" value="Metalloproteases ('zincins'), catalytic domain"/>
    <property type="match status" value="1"/>
</dbReference>
<evidence type="ECO:0000256" key="10">
    <source>
        <dbReference type="ARBA" id="ARBA00023049"/>
    </source>
</evidence>
<keyword evidence="7" id="KW-0378">Hydrolase</keyword>
<dbReference type="PANTHER" id="PTHR43221:SF1">
    <property type="entry name" value="PROTEASE HTPX"/>
    <property type="match status" value="1"/>
</dbReference>
<dbReference type="RefSeq" id="WP_123210100.1">
    <property type="nucleotide sequence ID" value="NZ_RJVO01000001.1"/>
</dbReference>
<keyword evidence="11 12" id="KW-0472">Membrane</keyword>
<feature type="domain" description="Peptidase M48" evidence="13">
    <location>
        <begin position="109"/>
        <end position="320"/>
    </location>
</feature>
<feature type="transmembrane region" description="Helical" evidence="12">
    <location>
        <begin position="16"/>
        <end position="39"/>
    </location>
</feature>
<feature type="transmembrane region" description="Helical" evidence="12">
    <location>
        <begin position="59"/>
        <end position="78"/>
    </location>
</feature>
<evidence type="ECO:0000256" key="6">
    <source>
        <dbReference type="ARBA" id="ARBA00022723"/>
    </source>
</evidence>
<keyword evidence="9 12" id="KW-1133">Transmembrane helix</keyword>
<proteinExistence type="predicted"/>
<keyword evidence="6" id="KW-0479">Metal-binding</keyword>
<gene>
    <name evidence="14" type="ORF">ED208_01590</name>
</gene>
<evidence type="ECO:0000313" key="15">
    <source>
        <dbReference type="Proteomes" id="UP000282106"/>
    </source>
</evidence>
<keyword evidence="4" id="KW-0645">Protease</keyword>
<dbReference type="EMBL" id="RJVO01000001">
    <property type="protein sequence ID" value="ROH93246.1"/>
    <property type="molecule type" value="Genomic_DNA"/>
</dbReference>
<evidence type="ECO:0000259" key="13">
    <source>
        <dbReference type="Pfam" id="PF01435"/>
    </source>
</evidence>
<evidence type="ECO:0000256" key="1">
    <source>
        <dbReference type="ARBA" id="ARBA00001947"/>
    </source>
</evidence>
<protein>
    <submittedName>
        <fullName evidence="14">Peptidase M48 Ste24p</fullName>
    </submittedName>
</protein>
<dbReference type="AlphaFoldDB" id="A0A3N0VKF1"/>
<dbReference type="InterPro" id="IPR050083">
    <property type="entry name" value="HtpX_protease"/>
</dbReference>
<organism evidence="14 15">
    <name type="scientific">Stagnimonas aquatica</name>
    <dbReference type="NCBI Taxonomy" id="2689987"/>
    <lineage>
        <taxon>Bacteria</taxon>
        <taxon>Pseudomonadati</taxon>
        <taxon>Pseudomonadota</taxon>
        <taxon>Gammaproteobacteria</taxon>
        <taxon>Nevskiales</taxon>
        <taxon>Nevskiaceae</taxon>
        <taxon>Stagnimonas</taxon>
    </lineage>
</organism>
<dbReference type="GO" id="GO:0004222">
    <property type="term" value="F:metalloendopeptidase activity"/>
    <property type="evidence" value="ECO:0007669"/>
    <property type="project" value="InterPro"/>
</dbReference>
<name>A0A3N0VKF1_9GAMM</name>
<feature type="transmembrane region" description="Helical" evidence="12">
    <location>
        <begin position="185"/>
        <end position="202"/>
    </location>
</feature>
<keyword evidence="10" id="KW-0482">Metalloprotease</keyword>
<dbReference type="PANTHER" id="PTHR43221">
    <property type="entry name" value="PROTEASE HTPX"/>
    <property type="match status" value="1"/>
</dbReference>
<dbReference type="InParanoid" id="A0A3N0VKF1"/>
<sequence length="633" mass="67452">MNFFEHQARARAQSRWMLCAFVVAVLIVAVLVGGVLALTVSAASSQDLFYADLRLPTPALVAAGALLVLLVISLASLFKISQLRAGGGAVAQSLGGVRVDPGTRDPRLRRLRNVVEEIAIASGLPVPEVYVLEQESGINAFAAGYAPADAAIAVTRGSLEKLNRDELQGVIAHEFSHVLNGDMRLNIRLMGLVFGLLVIHVIGRELLESTPRGGKRGGTLTVLGGGLMAAGAVGLLFGRLIKARISRQREFLADASAVQFTRQTLGLATALKKIAGYDLGSQLSNGRGEQVSHMLFGDGFGLHWLFATHPPVLARIRRLEPGFRPEALRAVAEQVNDPGYYVSEQDELPVSRLQAGGGSLSPEQVIAQVAHPGADDYRYAEQLHATLPPELAAGVQEASEAPALLLALLLHGRDDALAAEQLRLIAAQLGEPTAIKARYWRERQANLHPAQRLPLAALAFPLLRRQPVLELKRTMAVIAAVSQADGRVCAFEFVLGRMLRMQLADLLAPPQVHESGRRRLAGSEDAVSSLLAAMAEAGNAEPEAARRAYAEGWSHLYPRQARRYPGAVAWPVLDAALDALDELAAPAKQLLVEALVLTLAHNGRVSVGEVELLRVACASLHCPLPPGLAGGGG</sequence>
<reference evidence="14 15" key="1">
    <citation type="submission" date="2018-10" db="EMBL/GenBank/DDBJ databases">
        <authorList>
            <person name="Chen W.-M."/>
        </authorList>
    </citation>
    <scope>NUCLEOTIDE SEQUENCE [LARGE SCALE GENOMIC DNA]</scope>
    <source>
        <strain evidence="14 15">THS-13</strain>
    </source>
</reference>
<evidence type="ECO:0000256" key="12">
    <source>
        <dbReference type="SAM" id="Phobius"/>
    </source>
</evidence>
<comment type="subcellular location">
    <subcellularLocation>
        <location evidence="2">Cell membrane</location>
        <topology evidence="2">Multi-pass membrane protein</topology>
    </subcellularLocation>
</comment>
<evidence type="ECO:0000256" key="9">
    <source>
        <dbReference type="ARBA" id="ARBA00022989"/>
    </source>
</evidence>
<keyword evidence="5 12" id="KW-0812">Transmembrane</keyword>
<evidence type="ECO:0000256" key="3">
    <source>
        <dbReference type="ARBA" id="ARBA00022475"/>
    </source>
</evidence>
<evidence type="ECO:0000256" key="8">
    <source>
        <dbReference type="ARBA" id="ARBA00022833"/>
    </source>
</evidence>
<dbReference type="InterPro" id="IPR001915">
    <property type="entry name" value="Peptidase_M48"/>
</dbReference>